<name>A0ABQ9GQZ9_9NEOP</name>
<dbReference type="EMBL" id="JARBHB010000010">
    <property type="protein sequence ID" value="KAJ8874471.1"/>
    <property type="molecule type" value="Genomic_DNA"/>
</dbReference>
<dbReference type="Proteomes" id="UP001159363">
    <property type="component" value="Chromosome 9"/>
</dbReference>
<gene>
    <name evidence="1" type="ORF">PR048_025321</name>
</gene>
<evidence type="ECO:0000313" key="1">
    <source>
        <dbReference type="EMBL" id="KAJ8874471.1"/>
    </source>
</evidence>
<protein>
    <submittedName>
        <fullName evidence="1">Uncharacterized protein</fullName>
    </submittedName>
</protein>
<organism evidence="1 2">
    <name type="scientific">Dryococelus australis</name>
    <dbReference type="NCBI Taxonomy" id="614101"/>
    <lineage>
        <taxon>Eukaryota</taxon>
        <taxon>Metazoa</taxon>
        <taxon>Ecdysozoa</taxon>
        <taxon>Arthropoda</taxon>
        <taxon>Hexapoda</taxon>
        <taxon>Insecta</taxon>
        <taxon>Pterygota</taxon>
        <taxon>Neoptera</taxon>
        <taxon>Polyneoptera</taxon>
        <taxon>Phasmatodea</taxon>
        <taxon>Verophasmatodea</taxon>
        <taxon>Anareolatae</taxon>
        <taxon>Phasmatidae</taxon>
        <taxon>Eurycanthinae</taxon>
        <taxon>Dryococelus</taxon>
    </lineage>
</organism>
<reference evidence="1 2" key="1">
    <citation type="submission" date="2023-02" db="EMBL/GenBank/DDBJ databases">
        <title>LHISI_Scaffold_Assembly.</title>
        <authorList>
            <person name="Stuart O.P."/>
            <person name="Cleave R."/>
            <person name="Magrath M.J.L."/>
            <person name="Mikheyev A.S."/>
        </authorList>
    </citation>
    <scope>NUCLEOTIDE SEQUENCE [LARGE SCALE GENOMIC DNA]</scope>
    <source>
        <strain evidence="1">Daus_M_001</strain>
        <tissue evidence="1">Leg muscle</tissue>
    </source>
</reference>
<proteinExistence type="predicted"/>
<evidence type="ECO:0000313" key="2">
    <source>
        <dbReference type="Proteomes" id="UP001159363"/>
    </source>
</evidence>
<comment type="caution">
    <text evidence="1">The sequence shown here is derived from an EMBL/GenBank/DDBJ whole genome shotgun (WGS) entry which is preliminary data.</text>
</comment>
<sequence length="202" mass="23219">MEEQIAAHKEYTALVHRDLEYKSSEFRRFISRLERALSSLESNFEDLEERTKDWAIYRTYEIFFKECQRIFDEAVAGMGCGPTPGIRRSPALQKAVRDGMNVAAVSLLLHLHGRITSSNVCGPETEVVDVEARIGDLERKIVLHHDEVKLQADNLRLSLVDTRKRNNVLKENLHVSQKHIKELQKMIDERENHSDVPSEGSP</sequence>
<accession>A0ABQ9GQZ9</accession>
<keyword evidence="2" id="KW-1185">Reference proteome</keyword>